<dbReference type="SUPFAM" id="SSF51735">
    <property type="entry name" value="NAD(P)-binding Rossmann-fold domains"/>
    <property type="match status" value="1"/>
</dbReference>
<dbReference type="AlphaFoldDB" id="A0A1I6LCB9"/>
<dbReference type="InterPro" id="IPR008030">
    <property type="entry name" value="NmrA-like"/>
</dbReference>
<dbReference type="PANTHER" id="PTHR43162">
    <property type="match status" value="1"/>
</dbReference>
<name>A0A1I6LCB9_9EURY</name>
<dbReference type="Gene3D" id="3.90.25.10">
    <property type="entry name" value="UDP-galactose 4-epimerase, domain 1"/>
    <property type="match status" value="1"/>
</dbReference>
<proteinExistence type="predicted"/>
<dbReference type="RefSeq" id="WP_089817190.1">
    <property type="nucleotide sequence ID" value="NZ_FOZK01000002.1"/>
</dbReference>
<dbReference type="InterPro" id="IPR036291">
    <property type="entry name" value="NAD(P)-bd_dom_sf"/>
</dbReference>
<evidence type="ECO:0000313" key="2">
    <source>
        <dbReference type="EMBL" id="SFS01089.1"/>
    </source>
</evidence>
<feature type="domain" description="NmrA-like" evidence="1">
    <location>
        <begin position="2"/>
        <end position="213"/>
    </location>
</feature>
<organism evidence="2 3">
    <name type="scientific">Halomicrobium zhouii</name>
    <dbReference type="NCBI Taxonomy" id="767519"/>
    <lineage>
        <taxon>Archaea</taxon>
        <taxon>Methanobacteriati</taxon>
        <taxon>Methanobacteriota</taxon>
        <taxon>Stenosarchaea group</taxon>
        <taxon>Halobacteria</taxon>
        <taxon>Halobacteriales</taxon>
        <taxon>Haloarculaceae</taxon>
        <taxon>Halomicrobium</taxon>
    </lineage>
</organism>
<evidence type="ECO:0000313" key="3">
    <source>
        <dbReference type="Proteomes" id="UP000199062"/>
    </source>
</evidence>
<dbReference type="STRING" id="767519.SAMN05216559_2446"/>
<dbReference type="EMBL" id="FOZK01000002">
    <property type="protein sequence ID" value="SFS01089.1"/>
    <property type="molecule type" value="Genomic_DNA"/>
</dbReference>
<accession>A0A1I6LCB9</accession>
<gene>
    <name evidence="2" type="ORF">SAMN05216559_2446</name>
</gene>
<evidence type="ECO:0000259" key="1">
    <source>
        <dbReference type="Pfam" id="PF05368"/>
    </source>
</evidence>
<keyword evidence="3" id="KW-1185">Reference proteome</keyword>
<dbReference type="Proteomes" id="UP000199062">
    <property type="component" value="Unassembled WGS sequence"/>
</dbReference>
<reference evidence="2 3" key="1">
    <citation type="submission" date="2016-10" db="EMBL/GenBank/DDBJ databases">
        <authorList>
            <person name="de Groot N.N."/>
        </authorList>
    </citation>
    <scope>NUCLEOTIDE SEQUENCE [LARGE SCALE GENOMIC DNA]</scope>
    <source>
        <strain evidence="2 3">CGMCC 1.10457</strain>
    </source>
</reference>
<protein>
    <submittedName>
        <fullName evidence="2">Uncharacterized conserved protein YbjT, contains NAD(P)-binding and DUF2867 domains</fullName>
    </submittedName>
</protein>
<sequence length="292" mass="31511">MTVLVTGATGTVGSRVVAALAAADEPVRAAARDPDAARESLDADAVVTFDFEKPETWGDALDGVDRLFLVRPPQLSRVGAITDFVDAAERVGVDTVVVLSVLGAEKNPLLPHRRIERHVEGTGLDWTFVRASFFMQNFLEEHREEVRDGVLFVPAGEGETSFVDARDVADVAAAALTEPGHAGRAYDVTCPEALTYDEVAAVFSDVLGRPVTDANPSLPEFVWETYRRGTPLGKVLVMSAIYTTARFGLAGRVTDDVRDVLGRSPVDFPTFVKDHANDFAVERSPAPSNSRN</sequence>
<dbReference type="PANTHER" id="PTHR43162:SF1">
    <property type="entry name" value="PRESTALK A DIFFERENTIATION PROTEIN A"/>
    <property type="match status" value="1"/>
</dbReference>
<dbReference type="Gene3D" id="3.40.50.720">
    <property type="entry name" value="NAD(P)-binding Rossmann-like Domain"/>
    <property type="match status" value="1"/>
</dbReference>
<dbReference type="OrthoDB" id="213145at2157"/>
<dbReference type="InterPro" id="IPR051604">
    <property type="entry name" value="Ergot_Alk_Oxidoreductase"/>
</dbReference>
<dbReference type="Pfam" id="PF05368">
    <property type="entry name" value="NmrA"/>
    <property type="match status" value="1"/>
</dbReference>